<name>A0A0J9ERR3_AJEDA</name>
<dbReference type="AlphaFoldDB" id="A0A0J9ERR3"/>
<gene>
    <name evidence="1" type="ORF">BDDG_13197</name>
</gene>
<evidence type="ECO:0000313" key="1">
    <source>
        <dbReference type="EMBL" id="KMW69003.1"/>
    </source>
</evidence>
<accession>A0A0J9ERR3</accession>
<protein>
    <submittedName>
        <fullName evidence="1">Uncharacterized protein</fullName>
    </submittedName>
</protein>
<dbReference type="Proteomes" id="UP000007802">
    <property type="component" value="Unassembled WGS sequence"/>
</dbReference>
<organism evidence="1">
    <name type="scientific">Ajellomyces dermatitidis (strain ATCC 18188 / CBS 674.68)</name>
    <name type="common">Blastomyces dermatitidis</name>
    <dbReference type="NCBI Taxonomy" id="653446"/>
    <lineage>
        <taxon>Eukaryota</taxon>
        <taxon>Fungi</taxon>
        <taxon>Dikarya</taxon>
        <taxon>Ascomycota</taxon>
        <taxon>Pezizomycotina</taxon>
        <taxon>Eurotiomycetes</taxon>
        <taxon>Eurotiomycetidae</taxon>
        <taxon>Onygenales</taxon>
        <taxon>Ajellomycetaceae</taxon>
        <taxon>Blastomyces</taxon>
    </lineage>
</organism>
<proteinExistence type="predicted"/>
<sequence length="120" mass="14064">MPEQQTQDHRSLLTSITNQKAALETFKPDKTIAEKQSDKFNIYEDSVEGIMSEKTHMRLEIARLQHEVECMKISRGKTSVIMKVLEEFRSQSETDDILEDNDLDENAIMNMQHFWKECNL</sequence>
<reference evidence="1" key="1">
    <citation type="submission" date="2010-03" db="EMBL/GenBank/DDBJ databases">
        <title>Annotation of Blastomyces dermatitidis strain ATCC 18188.</title>
        <authorList>
            <consortium name="The Broad Institute Genome Sequencing Platform"/>
            <consortium name="Broad Institute Genome Sequencing Center for Infectious Disease."/>
            <person name="Cuomo C."/>
            <person name="Klein B."/>
            <person name="Sullivan T."/>
            <person name="Heitman J."/>
            <person name="Young S."/>
            <person name="Zeng Q."/>
            <person name="Gargeya S."/>
            <person name="Alvarado L."/>
            <person name="Berlin A.M."/>
            <person name="Chapman S.B."/>
            <person name="Chen Z."/>
            <person name="Freedman E."/>
            <person name="Gellesch M."/>
            <person name="Goldberg J."/>
            <person name="Griggs A."/>
            <person name="Gujja S."/>
            <person name="Heilman E."/>
            <person name="Heiman D."/>
            <person name="Howarth C."/>
            <person name="Mehta T."/>
            <person name="Neiman D."/>
            <person name="Pearson M."/>
            <person name="Roberts A."/>
            <person name="Saif S."/>
            <person name="Shea T."/>
            <person name="Shenoy N."/>
            <person name="Sisk P."/>
            <person name="Stolte C."/>
            <person name="Sykes S."/>
            <person name="White J."/>
            <person name="Yandava C."/>
            <person name="Haas B."/>
            <person name="Nusbaum C."/>
            <person name="Birren B."/>
        </authorList>
    </citation>
    <scope>NUCLEOTIDE SEQUENCE</scope>
    <source>
        <strain evidence="1">ATCC 18188</strain>
    </source>
</reference>
<dbReference type="EMBL" id="GG749546">
    <property type="protein sequence ID" value="KMW69003.1"/>
    <property type="molecule type" value="Genomic_DNA"/>
</dbReference>